<feature type="domain" description="WH1" evidence="2">
    <location>
        <begin position="130"/>
        <end position="245"/>
    </location>
</feature>
<evidence type="ECO:0000313" key="3">
    <source>
        <dbReference type="Proteomes" id="UP000492821"/>
    </source>
</evidence>
<dbReference type="GO" id="GO:0043409">
    <property type="term" value="P:negative regulation of MAPK cascade"/>
    <property type="evidence" value="ECO:0007669"/>
    <property type="project" value="TreeGrafter"/>
</dbReference>
<dbReference type="Pfam" id="PF05210">
    <property type="entry name" value="Sprouty"/>
    <property type="match status" value="1"/>
</dbReference>
<feature type="region of interest" description="Disordered" evidence="1">
    <location>
        <begin position="1"/>
        <end position="44"/>
    </location>
</feature>
<name>A0A7E4V018_PANRE</name>
<dbReference type="Proteomes" id="UP000492821">
    <property type="component" value="Unassembled WGS sequence"/>
</dbReference>
<dbReference type="PANTHER" id="PTHR11202:SF3">
    <property type="entry name" value="SPROUTY-RELATED PROTEIN WITH EVH-1 DOMAIN, ISOFORM C"/>
    <property type="match status" value="1"/>
</dbReference>
<feature type="compositionally biased region" description="Basic and acidic residues" evidence="1">
    <location>
        <begin position="717"/>
        <end position="732"/>
    </location>
</feature>
<organism evidence="3 4">
    <name type="scientific">Panagrellus redivivus</name>
    <name type="common">Microworm</name>
    <dbReference type="NCBI Taxonomy" id="6233"/>
    <lineage>
        <taxon>Eukaryota</taxon>
        <taxon>Metazoa</taxon>
        <taxon>Ecdysozoa</taxon>
        <taxon>Nematoda</taxon>
        <taxon>Chromadorea</taxon>
        <taxon>Rhabditida</taxon>
        <taxon>Tylenchina</taxon>
        <taxon>Panagrolaimomorpha</taxon>
        <taxon>Panagrolaimoidea</taxon>
        <taxon>Panagrolaimidae</taxon>
        <taxon>Panagrellus</taxon>
    </lineage>
</organism>
<reference evidence="4" key="2">
    <citation type="submission" date="2020-10" db="UniProtKB">
        <authorList>
            <consortium name="WormBaseParasite"/>
        </authorList>
    </citation>
    <scope>IDENTIFICATION</scope>
</reference>
<dbReference type="AlphaFoldDB" id="A0A7E4V018"/>
<keyword evidence="3" id="KW-1185">Reference proteome</keyword>
<reference evidence="3" key="1">
    <citation type="journal article" date="2013" name="Genetics">
        <title>The draft genome and transcriptome of Panagrellus redivivus are shaped by the harsh demands of a free-living lifestyle.</title>
        <authorList>
            <person name="Srinivasan J."/>
            <person name="Dillman A.R."/>
            <person name="Macchietto M.G."/>
            <person name="Heikkinen L."/>
            <person name="Lakso M."/>
            <person name="Fracchia K.M."/>
            <person name="Antoshechkin I."/>
            <person name="Mortazavi A."/>
            <person name="Wong G."/>
            <person name="Sternberg P.W."/>
        </authorList>
    </citation>
    <scope>NUCLEOTIDE SEQUENCE [LARGE SCALE GENOMIC DNA]</scope>
    <source>
        <strain evidence="3">MT8872</strain>
    </source>
</reference>
<feature type="region of interest" description="Disordered" evidence="1">
    <location>
        <begin position="377"/>
        <end position="435"/>
    </location>
</feature>
<dbReference type="GO" id="GO:0016020">
    <property type="term" value="C:membrane"/>
    <property type="evidence" value="ECO:0007669"/>
    <property type="project" value="InterPro"/>
</dbReference>
<feature type="region of interest" description="Disordered" evidence="1">
    <location>
        <begin position="620"/>
        <end position="646"/>
    </location>
</feature>
<dbReference type="SUPFAM" id="SSF50729">
    <property type="entry name" value="PH domain-like"/>
    <property type="match status" value="1"/>
</dbReference>
<feature type="compositionally biased region" description="Basic residues" evidence="1">
    <location>
        <begin position="631"/>
        <end position="640"/>
    </location>
</feature>
<feature type="compositionally biased region" description="Polar residues" evidence="1">
    <location>
        <begin position="247"/>
        <end position="259"/>
    </location>
</feature>
<feature type="region of interest" description="Disordered" evidence="1">
    <location>
        <begin position="703"/>
        <end position="748"/>
    </location>
</feature>
<dbReference type="GO" id="GO:0019901">
    <property type="term" value="F:protein kinase binding"/>
    <property type="evidence" value="ECO:0007669"/>
    <property type="project" value="TreeGrafter"/>
</dbReference>
<feature type="compositionally biased region" description="Low complexity" evidence="1">
    <location>
        <begin position="377"/>
        <end position="389"/>
    </location>
</feature>
<dbReference type="Pfam" id="PF00568">
    <property type="entry name" value="WH1"/>
    <property type="match status" value="1"/>
</dbReference>
<evidence type="ECO:0000313" key="4">
    <source>
        <dbReference type="WBParaSite" id="Pan_g14937.t1"/>
    </source>
</evidence>
<dbReference type="PROSITE" id="PS50229">
    <property type="entry name" value="WH1"/>
    <property type="match status" value="1"/>
</dbReference>
<dbReference type="InterPro" id="IPR007875">
    <property type="entry name" value="Sprouty"/>
</dbReference>
<dbReference type="InterPro" id="IPR000697">
    <property type="entry name" value="WH1/EVH1_dom"/>
</dbReference>
<protein>
    <submittedName>
        <fullName evidence="4">WH1 domain-containing protein</fullName>
    </submittedName>
</protein>
<feature type="region of interest" description="Disordered" evidence="1">
    <location>
        <begin position="247"/>
        <end position="266"/>
    </location>
</feature>
<dbReference type="WBParaSite" id="Pan_g14937.t1">
    <property type="protein sequence ID" value="Pan_g14937.t1"/>
    <property type="gene ID" value="Pan_g14937"/>
</dbReference>
<evidence type="ECO:0000259" key="2">
    <source>
        <dbReference type="PROSITE" id="PS50229"/>
    </source>
</evidence>
<evidence type="ECO:0000256" key="1">
    <source>
        <dbReference type="SAM" id="MobiDB-lite"/>
    </source>
</evidence>
<proteinExistence type="predicted"/>
<accession>A0A7E4V018</accession>
<dbReference type="PANTHER" id="PTHR11202">
    <property type="entry name" value="SPROUTY-RELATED, EVH1 DOMAIN-CONTAINING PROTEIN FAMILY MEMBER"/>
    <property type="match status" value="1"/>
</dbReference>
<dbReference type="Gene3D" id="2.30.29.30">
    <property type="entry name" value="Pleckstrin-homology domain (PH domain)/Phosphotyrosine-binding domain (PTB)"/>
    <property type="match status" value="1"/>
</dbReference>
<sequence length="748" mass="82920">MNEQDKLAGPPVSENPISNDYEADVFDNNNENDSLGSAFDMPDVIDEDETAPMLEKPREDTPPVKIIHAHPPKGVRPQLYSENSYGIIAASGGLARHLTVECLVSVPAQLFLWDDALLGFLPFGNQTLCTVNLLQQITCQQTLSPGMVQPSARNSWSADHSQNNTLTAPSVAKVTPIWQYSIQCQRKSDSKTIMECNLAAHMTYICALPTFHHWRIGDRKLALSFSSDYSASKFHNRLQKALSHLSRQSKSTIAGSGESNLDATDDLDDDVFVSTDATETPSIMAKPWPRKPVPYRNYIVPICPAVSVTNHLNEQMDFYSEDDTLGKLPFISGVDEHPPMDPETARPDGGGLKLANVTPCVNCHKCCNGAGTSFLSSLSSENEPSSAGSEPKKMNLSPKSSENESFKPKLVQSSSSGHEKPSSRFKMRSIRSSSNPGSIMFVQKLSSSSSNKESSLSEGIKSKSLLETNLKAAFSSVQKEPPSANYTLRNASFELIQREKCRYCNQWYNVKDNWKGSCPDAPDIVERWIKRLTLYNFASKFVNKRMARRNQDKCANCDPSCFLTTNTIKLRRRSWYGLLSIFMPCLCCYMPLKTVYSSAAFHSLCTCCHRFQRSDNASGNTLLQGGSGRQASRHRHHRKLFPSTAKHYPVASTTHSQYLSGNKAQTAANNAANASTWSRRTVDHGGFHSQTSSAQQILNDNQYRNNPYGYITQGHSEGSDRECGHHGKSDHPKLKRSGPRALTSRLSF</sequence>
<dbReference type="InterPro" id="IPR011993">
    <property type="entry name" value="PH-like_dom_sf"/>
</dbReference>